<organism evidence="2 3">
    <name type="scientific">Christiangramia gaetbulicola</name>
    <dbReference type="NCBI Taxonomy" id="703340"/>
    <lineage>
        <taxon>Bacteria</taxon>
        <taxon>Pseudomonadati</taxon>
        <taxon>Bacteroidota</taxon>
        <taxon>Flavobacteriia</taxon>
        <taxon>Flavobacteriales</taxon>
        <taxon>Flavobacteriaceae</taxon>
        <taxon>Christiangramia</taxon>
    </lineage>
</organism>
<dbReference type="PANTHER" id="PTHR22916">
    <property type="entry name" value="GLYCOSYLTRANSFERASE"/>
    <property type="match status" value="1"/>
</dbReference>
<keyword evidence="2" id="KW-0808">Transferase</keyword>
<reference evidence="2 3" key="1">
    <citation type="submission" date="2018-04" db="EMBL/GenBank/DDBJ databases">
        <title>Genomic Encyclopedia of Archaeal and Bacterial Type Strains, Phase II (KMG-II): from individual species to whole genera.</title>
        <authorList>
            <person name="Goeker M."/>
        </authorList>
    </citation>
    <scope>NUCLEOTIDE SEQUENCE [LARGE SCALE GENOMIC DNA]</scope>
    <source>
        <strain evidence="2 3">DSM 23082</strain>
    </source>
</reference>
<keyword evidence="3" id="KW-1185">Reference proteome</keyword>
<name>A0A2T6AJT6_9FLAO</name>
<dbReference type="OrthoDB" id="597270at2"/>
<dbReference type="SUPFAM" id="SSF53448">
    <property type="entry name" value="Nucleotide-diphospho-sugar transferases"/>
    <property type="match status" value="1"/>
</dbReference>
<dbReference type="CDD" id="cd00761">
    <property type="entry name" value="Glyco_tranf_GTA_type"/>
    <property type="match status" value="1"/>
</dbReference>
<dbReference type="InterPro" id="IPR029044">
    <property type="entry name" value="Nucleotide-diphossugar_trans"/>
</dbReference>
<dbReference type="RefSeq" id="WP_108170063.1">
    <property type="nucleotide sequence ID" value="NZ_QBKQ01000001.1"/>
</dbReference>
<dbReference type="Proteomes" id="UP000244174">
    <property type="component" value="Unassembled WGS sequence"/>
</dbReference>
<protein>
    <submittedName>
        <fullName evidence="2">Glycosyltransferase involved in cell wall biosynthesis</fullName>
    </submittedName>
</protein>
<proteinExistence type="predicted"/>
<gene>
    <name evidence="2" type="ORF">C8P64_0052</name>
</gene>
<evidence type="ECO:0000259" key="1">
    <source>
        <dbReference type="Pfam" id="PF00535"/>
    </source>
</evidence>
<sequence>MKSTIPTVSIIIPTFNRVAFLGETLDSILAQTFLNWECLVIDDGSEDHTDKLLEFYTEKDPRFFFYRRPQNYSKGANACRNFGFELCKGEYINWFDSDDLMHPQKLENQLRILQNSETKFCICQSMVFEKNQNEVIRLRFKNIWSEDFFYDYLTMKIGWLTQTPLWKREFLAEQEKLFDEELAAAQEWEFHLRMLKQIEEYSITKEVLVYLRKHEEGITYSDNESDRRWGYYFARLKIFQNKELELKNKEYQFLRNYLLNSFKKLILDRNVNAFKAFKKFILLERNMNISSKCAAILSIVSYRTFNRGNFILQKIKYN</sequence>
<accession>A0A2T6AJT6</accession>
<dbReference type="EMBL" id="QBKQ01000001">
    <property type="protein sequence ID" value="PTX44082.1"/>
    <property type="molecule type" value="Genomic_DNA"/>
</dbReference>
<dbReference type="GO" id="GO:0016758">
    <property type="term" value="F:hexosyltransferase activity"/>
    <property type="evidence" value="ECO:0007669"/>
    <property type="project" value="UniProtKB-ARBA"/>
</dbReference>
<dbReference type="Gene3D" id="3.90.550.10">
    <property type="entry name" value="Spore Coat Polysaccharide Biosynthesis Protein SpsA, Chain A"/>
    <property type="match status" value="1"/>
</dbReference>
<evidence type="ECO:0000313" key="3">
    <source>
        <dbReference type="Proteomes" id="UP000244174"/>
    </source>
</evidence>
<dbReference type="Pfam" id="PF00535">
    <property type="entry name" value="Glycos_transf_2"/>
    <property type="match status" value="1"/>
</dbReference>
<feature type="domain" description="Glycosyltransferase 2-like" evidence="1">
    <location>
        <begin position="9"/>
        <end position="144"/>
    </location>
</feature>
<dbReference type="InterPro" id="IPR001173">
    <property type="entry name" value="Glyco_trans_2-like"/>
</dbReference>
<evidence type="ECO:0000313" key="2">
    <source>
        <dbReference type="EMBL" id="PTX44082.1"/>
    </source>
</evidence>
<comment type="caution">
    <text evidence="2">The sequence shown here is derived from an EMBL/GenBank/DDBJ whole genome shotgun (WGS) entry which is preliminary data.</text>
</comment>
<dbReference type="PANTHER" id="PTHR22916:SF3">
    <property type="entry name" value="UDP-GLCNAC:BETAGAL BETA-1,3-N-ACETYLGLUCOSAMINYLTRANSFERASE-LIKE PROTEIN 1"/>
    <property type="match status" value="1"/>
</dbReference>
<dbReference type="AlphaFoldDB" id="A0A2T6AJT6"/>